<accession>A0A8T2MDG5</accession>
<sequence length="66" mass="7419">MFFSFADVSLGFRRLEAGGWSGAVKGCSSCLQVTWRMIWSGVASGKHPEQETLRARKPWNQSEENI</sequence>
<dbReference type="Proteomes" id="UP000752171">
    <property type="component" value="Unassembled WGS sequence"/>
</dbReference>
<dbReference type="EMBL" id="JAICCE010000002">
    <property type="protein sequence ID" value="KAG9281347.1"/>
    <property type="molecule type" value="Genomic_DNA"/>
</dbReference>
<gene>
    <name evidence="2" type="ORF">AMEX_G4146</name>
</gene>
<dbReference type="AlphaFoldDB" id="A0A8T2MDG5"/>
<reference evidence="2 3" key="1">
    <citation type="submission" date="2021-07" db="EMBL/GenBank/DDBJ databases">
        <authorList>
            <person name="Imarazene B."/>
            <person name="Zahm M."/>
            <person name="Klopp C."/>
            <person name="Cabau C."/>
            <person name="Beille S."/>
            <person name="Jouanno E."/>
            <person name="Castinel A."/>
            <person name="Lluch J."/>
            <person name="Gil L."/>
            <person name="Kuchtly C."/>
            <person name="Lopez Roques C."/>
            <person name="Donnadieu C."/>
            <person name="Parrinello H."/>
            <person name="Journot L."/>
            <person name="Du K."/>
            <person name="Schartl M."/>
            <person name="Retaux S."/>
            <person name="Guiguen Y."/>
        </authorList>
    </citation>
    <scope>NUCLEOTIDE SEQUENCE [LARGE SCALE GENOMIC DNA]</scope>
    <source>
        <strain evidence="2">Pach_M1</strain>
        <tissue evidence="2">Testis</tissue>
    </source>
</reference>
<protein>
    <submittedName>
        <fullName evidence="2">Uncharacterized protein</fullName>
    </submittedName>
</protein>
<feature type="region of interest" description="Disordered" evidence="1">
    <location>
        <begin position="45"/>
        <end position="66"/>
    </location>
</feature>
<evidence type="ECO:0000313" key="2">
    <source>
        <dbReference type="EMBL" id="KAG9281347.1"/>
    </source>
</evidence>
<organism evidence="2 3">
    <name type="scientific">Astyanax mexicanus</name>
    <name type="common">Blind cave fish</name>
    <name type="synonym">Astyanax fasciatus mexicanus</name>
    <dbReference type="NCBI Taxonomy" id="7994"/>
    <lineage>
        <taxon>Eukaryota</taxon>
        <taxon>Metazoa</taxon>
        <taxon>Chordata</taxon>
        <taxon>Craniata</taxon>
        <taxon>Vertebrata</taxon>
        <taxon>Euteleostomi</taxon>
        <taxon>Actinopterygii</taxon>
        <taxon>Neopterygii</taxon>
        <taxon>Teleostei</taxon>
        <taxon>Ostariophysi</taxon>
        <taxon>Characiformes</taxon>
        <taxon>Characoidei</taxon>
        <taxon>Acestrorhamphidae</taxon>
        <taxon>Acestrorhamphinae</taxon>
        <taxon>Astyanax</taxon>
    </lineage>
</organism>
<evidence type="ECO:0000313" key="3">
    <source>
        <dbReference type="Proteomes" id="UP000752171"/>
    </source>
</evidence>
<name>A0A8T2MDG5_ASTMX</name>
<proteinExistence type="predicted"/>
<comment type="caution">
    <text evidence="2">The sequence shown here is derived from an EMBL/GenBank/DDBJ whole genome shotgun (WGS) entry which is preliminary data.</text>
</comment>
<evidence type="ECO:0000256" key="1">
    <source>
        <dbReference type="SAM" id="MobiDB-lite"/>
    </source>
</evidence>